<accession>N8UV67</accession>
<reference evidence="2 3" key="1">
    <citation type="submission" date="2013-02" db="EMBL/GenBank/DDBJ databases">
        <title>The Genome Sequence of Acinetobacter sp. NIPH 758.</title>
        <authorList>
            <consortium name="The Broad Institute Genome Sequencing Platform"/>
            <consortium name="The Broad Institute Genome Sequencing Center for Infectious Disease"/>
            <person name="Cerqueira G."/>
            <person name="Feldgarden M."/>
            <person name="Courvalin P."/>
            <person name="Perichon B."/>
            <person name="Grillot-Courvalin C."/>
            <person name="Clermont D."/>
            <person name="Rocha E."/>
            <person name="Yoon E.-J."/>
            <person name="Nemec A."/>
            <person name="Walker B."/>
            <person name="Young S.K."/>
            <person name="Zeng Q."/>
            <person name="Gargeya S."/>
            <person name="Fitzgerald M."/>
            <person name="Haas B."/>
            <person name="Abouelleil A."/>
            <person name="Alvarado L."/>
            <person name="Arachchi H.M."/>
            <person name="Berlin A.M."/>
            <person name="Chapman S.B."/>
            <person name="Dewar J."/>
            <person name="Goldberg J."/>
            <person name="Griggs A."/>
            <person name="Gujja S."/>
            <person name="Hansen M."/>
            <person name="Howarth C."/>
            <person name="Imamovic A."/>
            <person name="Larimer J."/>
            <person name="McCowan C."/>
            <person name="Murphy C."/>
            <person name="Neiman D."/>
            <person name="Pearson M."/>
            <person name="Priest M."/>
            <person name="Roberts A."/>
            <person name="Saif S."/>
            <person name="Shea T."/>
            <person name="Sisk P."/>
            <person name="Sykes S."/>
            <person name="Wortman J."/>
            <person name="Nusbaum C."/>
            <person name="Birren B."/>
        </authorList>
    </citation>
    <scope>NUCLEOTIDE SEQUENCE [LARGE SCALE GENOMIC DNA]</scope>
    <source>
        <strain evidence="2 3">NIPH 758</strain>
    </source>
</reference>
<name>N8UV67_9GAMM</name>
<dbReference type="EMBL" id="APPC01000020">
    <property type="protein sequence ID" value="ENU91295.1"/>
    <property type="molecule type" value="Genomic_DNA"/>
</dbReference>
<dbReference type="PATRIC" id="fig|1217712.3.peg.3090"/>
<proteinExistence type="predicted"/>
<feature type="region of interest" description="Disordered" evidence="1">
    <location>
        <begin position="1"/>
        <end position="55"/>
    </location>
</feature>
<evidence type="ECO:0000313" key="3">
    <source>
        <dbReference type="Proteomes" id="UP000013049"/>
    </source>
</evidence>
<dbReference type="Proteomes" id="UP000013049">
    <property type="component" value="Unassembled WGS sequence"/>
</dbReference>
<dbReference type="eggNOG" id="COG5377">
    <property type="taxonomic scope" value="Bacteria"/>
</dbReference>
<gene>
    <name evidence="2" type="ORF">F971_03202</name>
</gene>
<dbReference type="HOGENOM" id="CLU_2314062_0_0_6"/>
<sequence length="99" mass="11418">MQSHTHTQNSLNDLPLLPYTSKLNPPLQQVEVGTRSKRNLPNHVQNKQLRKSKAPVAKRLANTKQLNYQQWLDVRKQGIGCSDRLWTESLYVDARVVDN</sequence>
<comment type="caution">
    <text evidence="2">The sequence shown here is derived from an EMBL/GenBank/DDBJ whole genome shotgun (WGS) entry which is preliminary data.</text>
</comment>
<evidence type="ECO:0000313" key="2">
    <source>
        <dbReference type="EMBL" id="ENU91295.1"/>
    </source>
</evidence>
<dbReference type="AlphaFoldDB" id="N8UV67"/>
<protein>
    <submittedName>
        <fullName evidence="2">Uncharacterized protein</fullName>
    </submittedName>
</protein>
<organism evidence="2 3">
    <name type="scientific">Acinetobacter vivianii</name>
    <dbReference type="NCBI Taxonomy" id="1776742"/>
    <lineage>
        <taxon>Bacteria</taxon>
        <taxon>Pseudomonadati</taxon>
        <taxon>Pseudomonadota</taxon>
        <taxon>Gammaproteobacteria</taxon>
        <taxon>Moraxellales</taxon>
        <taxon>Moraxellaceae</taxon>
        <taxon>Acinetobacter</taxon>
    </lineage>
</organism>
<feature type="compositionally biased region" description="Polar residues" evidence="1">
    <location>
        <begin position="1"/>
        <end position="12"/>
    </location>
</feature>
<evidence type="ECO:0000256" key="1">
    <source>
        <dbReference type="SAM" id="MobiDB-lite"/>
    </source>
</evidence>